<feature type="region of interest" description="Disordered" evidence="1">
    <location>
        <begin position="26"/>
        <end position="46"/>
    </location>
</feature>
<proteinExistence type="predicted"/>
<evidence type="ECO:0000313" key="2">
    <source>
        <dbReference type="EMBL" id="PHQ36992.1"/>
    </source>
</evidence>
<evidence type="ECO:0008006" key="4">
    <source>
        <dbReference type="Google" id="ProtNLM"/>
    </source>
</evidence>
<dbReference type="GeneID" id="90606884"/>
<keyword evidence="3" id="KW-1185">Reference proteome</keyword>
<name>A0A2G1WD60_9BACT</name>
<protein>
    <recommendedName>
        <fullName evidence="4">DUF4185 domain-containing protein</fullName>
    </recommendedName>
</protein>
<organism evidence="2 3">
    <name type="scientific">Rhodopirellula bahusiensis</name>
    <dbReference type="NCBI Taxonomy" id="2014065"/>
    <lineage>
        <taxon>Bacteria</taxon>
        <taxon>Pseudomonadati</taxon>
        <taxon>Planctomycetota</taxon>
        <taxon>Planctomycetia</taxon>
        <taxon>Pirellulales</taxon>
        <taxon>Pirellulaceae</taxon>
        <taxon>Rhodopirellula</taxon>
    </lineage>
</organism>
<evidence type="ECO:0000313" key="3">
    <source>
        <dbReference type="Proteomes" id="UP000225740"/>
    </source>
</evidence>
<dbReference type="OrthoDB" id="3795970at2"/>
<comment type="caution">
    <text evidence="2">The sequence shown here is derived from an EMBL/GenBank/DDBJ whole genome shotgun (WGS) entry which is preliminary data.</text>
</comment>
<accession>A0A2G1WD60</accession>
<evidence type="ECO:0000256" key="1">
    <source>
        <dbReference type="SAM" id="MobiDB-lite"/>
    </source>
</evidence>
<dbReference type="EMBL" id="NIZW01000001">
    <property type="protein sequence ID" value="PHQ36992.1"/>
    <property type="molecule type" value="Genomic_DNA"/>
</dbReference>
<dbReference type="AlphaFoldDB" id="A0A2G1WD60"/>
<dbReference type="Proteomes" id="UP000225740">
    <property type="component" value="Unassembled WGS sequence"/>
</dbReference>
<reference evidence="2 3" key="1">
    <citation type="submission" date="2017-06" db="EMBL/GenBank/DDBJ databases">
        <title>Description of Rhodopirellula bahusiensis sp. nov.</title>
        <authorList>
            <person name="Kizina J."/>
            <person name="Harder J."/>
        </authorList>
    </citation>
    <scope>NUCLEOTIDE SEQUENCE [LARGE SCALE GENOMIC DNA]</scope>
    <source>
        <strain evidence="2 3">SWK21</strain>
    </source>
</reference>
<dbReference type="RefSeq" id="WP_099258693.1">
    <property type="nucleotide sequence ID" value="NZ_NIZW01000001.1"/>
</dbReference>
<sequence length="373" mass="41467">MSKNFYFITTICMVTALTPIGAQDAADPNSAGKNPSAPGDSTMAPYPPSPVIDSVTFDWSSERVFGKGSDQWPMTWTADGDLVAAWGDGWGWNGEGKDNKRSIGVTRISGTPPTLNGTDLWGDGPGSGFGKPEALIALGNDLRMFWTRGDSINDNDDTATALSRDGGLSWTYGKGKAFPKAPAGFRVRGICQFGPGNEDSLDDYVYVYFGFNRQNDLYLGRVQGEHLFEPDEYRWFKGLSAEGNMPIWSESMHDRAAVFHDPNGYYWHIGVCYNAELKRYLMTKPHFCADDNRDTPLAKESGVASLGIFDSPTPWGPWTTLHYRDNFKDDLVKFSYFIPAKFFSDNGQGFWMAWSGWPEYDSVSFVKGHLSLR</sequence>
<gene>
    <name evidence="2" type="ORF">CEE69_01035</name>
</gene>